<evidence type="ECO:0000256" key="5">
    <source>
        <dbReference type="ARBA" id="ARBA00036527"/>
    </source>
</evidence>
<dbReference type="InterPro" id="IPR042099">
    <property type="entry name" value="ANL_N_sf"/>
</dbReference>
<evidence type="ECO:0000256" key="7">
    <source>
        <dbReference type="ARBA" id="ARBA00048666"/>
    </source>
</evidence>
<comment type="catalytic activity">
    <reaction evidence="7">
        <text>tetracosanoate + ATP + CoA = tetracosanoyl-CoA + AMP + diphosphate</text>
        <dbReference type="Rhea" id="RHEA:33639"/>
        <dbReference type="ChEBI" id="CHEBI:30616"/>
        <dbReference type="ChEBI" id="CHEBI:31014"/>
        <dbReference type="ChEBI" id="CHEBI:33019"/>
        <dbReference type="ChEBI" id="CHEBI:57287"/>
        <dbReference type="ChEBI" id="CHEBI:65052"/>
        <dbReference type="ChEBI" id="CHEBI:456215"/>
    </reaction>
    <physiologicalReaction direction="left-to-right" evidence="7">
        <dbReference type="Rhea" id="RHEA:33640"/>
    </physiologicalReaction>
</comment>
<keyword evidence="2" id="KW-0436">Ligase</keyword>
<dbReference type="InterPro" id="IPR020845">
    <property type="entry name" value="AMP-binding_CS"/>
</dbReference>
<proteinExistence type="inferred from homology"/>
<comment type="similarity">
    <text evidence="1">Belongs to the ATP-dependent AMP-binding enzyme family.</text>
</comment>
<dbReference type="InterPro" id="IPR000873">
    <property type="entry name" value="AMP-dep_synth/lig_dom"/>
</dbReference>
<keyword evidence="11" id="KW-1185">Reference proteome</keyword>
<evidence type="ECO:0000256" key="2">
    <source>
        <dbReference type="ARBA" id="ARBA00022598"/>
    </source>
</evidence>
<evidence type="ECO:0000256" key="1">
    <source>
        <dbReference type="ARBA" id="ARBA00006432"/>
    </source>
</evidence>
<feature type="domain" description="AMP-binding enzyme C-terminal" evidence="10">
    <location>
        <begin position="531"/>
        <end position="610"/>
    </location>
</feature>
<dbReference type="InterPro" id="IPR025110">
    <property type="entry name" value="AMP-bd_C"/>
</dbReference>
<dbReference type="GeneID" id="100908940"/>
<dbReference type="PROSITE" id="PS00455">
    <property type="entry name" value="AMP_BINDING"/>
    <property type="match status" value="1"/>
</dbReference>
<dbReference type="PANTHER" id="PTHR43107:SF15">
    <property type="entry name" value="FATTY ACID TRANSPORT PROTEIN 3, ISOFORM A"/>
    <property type="match status" value="1"/>
</dbReference>
<keyword evidence="4" id="KW-0067">ATP-binding</keyword>
<dbReference type="GO" id="GO:0005789">
    <property type="term" value="C:endoplasmic reticulum membrane"/>
    <property type="evidence" value="ECO:0007669"/>
    <property type="project" value="TreeGrafter"/>
</dbReference>
<evidence type="ECO:0000256" key="8">
    <source>
        <dbReference type="SAM" id="Phobius"/>
    </source>
</evidence>
<evidence type="ECO:0000256" key="6">
    <source>
        <dbReference type="ARBA" id="ARBA00041297"/>
    </source>
</evidence>
<dbReference type="RefSeq" id="XP_028967870.1">
    <property type="nucleotide sequence ID" value="XM_029112037.1"/>
</dbReference>
<evidence type="ECO:0000313" key="11">
    <source>
        <dbReference type="Proteomes" id="UP000694867"/>
    </source>
</evidence>
<dbReference type="Proteomes" id="UP000694867">
    <property type="component" value="Unplaced"/>
</dbReference>
<feature type="transmembrane region" description="Helical" evidence="8">
    <location>
        <begin position="12"/>
        <end position="34"/>
    </location>
</feature>
<evidence type="ECO:0000256" key="4">
    <source>
        <dbReference type="ARBA" id="ARBA00022840"/>
    </source>
</evidence>
<evidence type="ECO:0000313" key="12">
    <source>
        <dbReference type="RefSeq" id="XP_028967870.1"/>
    </source>
</evidence>
<evidence type="ECO:0000259" key="10">
    <source>
        <dbReference type="Pfam" id="PF13193"/>
    </source>
</evidence>
<protein>
    <recommendedName>
        <fullName evidence="6">Long-chain-fatty-acid--CoA ligase</fullName>
    </recommendedName>
</protein>
<name>A0AAJ7SGY1_9ACAR</name>
<dbReference type="Pfam" id="PF00501">
    <property type="entry name" value="AMP-binding"/>
    <property type="match status" value="1"/>
</dbReference>
<keyword evidence="8" id="KW-0812">Transmembrane</keyword>
<dbReference type="GO" id="GO:0044539">
    <property type="term" value="P:long-chain fatty acid import into cell"/>
    <property type="evidence" value="ECO:0007669"/>
    <property type="project" value="TreeGrafter"/>
</dbReference>
<dbReference type="Gene3D" id="3.30.300.30">
    <property type="match status" value="1"/>
</dbReference>
<evidence type="ECO:0000259" key="9">
    <source>
        <dbReference type="Pfam" id="PF00501"/>
    </source>
</evidence>
<dbReference type="Gene3D" id="3.40.50.12780">
    <property type="entry name" value="N-terminal domain of ligase-like"/>
    <property type="match status" value="1"/>
</dbReference>
<dbReference type="GO" id="GO:0004467">
    <property type="term" value="F:long-chain fatty acid-CoA ligase activity"/>
    <property type="evidence" value="ECO:0007669"/>
    <property type="project" value="TreeGrafter"/>
</dbReference>
<keyword evidence="3" id="KW-0547">Nucleotide-binding</keyword>
<dbReference type="InterPro" id="IPR045851">
    <property type="entry name" value="AMP-bd_C_sf"/>
</dbReference>
<reference evidence="12" key="1">
    <citation type="submission" date="2025-08" db="UniProtKB">
        <authorList>
            <consortium name="RefSeq"/>
        </authorList>
    </citation>
    <scope>IDENTIFICATION</scope>
</reference>
<sequence length="658" mass="73719">MSVDLVRLVSRISVLAAVAITYIVGWTAGLVLLVTSSVFLNWKTAWLVIRTLPRDAVAIKRYLQLVSFLRLTQLRQKTPTMFFAEFAKKHPERPMFYYGDRTWTFGEADRYTNQIANFFKDLNLKAGDDVAIVMENCPEMVFMFLGLAKIGVASALVNTNLRKSPLLHSIRSVKTKAVIFTPTTAGSLMEVRQDIKSLSTDGGVQMLCYGMCGSVEDLGASEIKQLISQQSATPPTYRGKLDDRFLYVFTSGTTGLPKAAIVKNYRYLMCAAVAKYLARLKSEDTLYIYLPMYHTSGGIMGVGPVILFGTSGAMAPKFSASKFWSDCIRYNCTVSHYIGEICRYLHVQPPRPEDKAHSIRMMYGNGMKASLWPKFIERFNVRDIKELYGASEGNANIMNMDNVVGSVGCIPTICRLSMTAARLSWNRFLIKVDPLTGKPLRGPDGLCMLCGPREAGEWVATINPKKPELAFDGYTDKSSSSKKTYSDVIVKGDLCFATGDILEYDELGNLYFKDRTGDTYRWKGENVSTAEVENVISKYSIMNDCVVYGISVPGVDGKAGMVALLDPNLDYAKGEHLKELLARIKTELPSYAIPIMVRLTRKLEATSTFKLIKTQLVKEAYDLDKVKDPLFILDVTRQQYVPFDENILERIRQGVWRL</sequence>
<keyword evidence="8" id="KW-0472">Membrane</keyword>
<feature type="domain" description="AMP-dependent synthetase/ligase" evidence="9">
    <location>
        <begin position="83"/>
        <end position="410"/>
    </location>
</feature>
<dbReference type="AlphaFoldDB" id="A0AAJ7SGY1"/>
<dbReference type="GO" id="GO:0005886">
    <property type="term" value="C:plasma membrane"/>
    <property type="evidence" value="ECO:0007669"/>
    <property type="project" value="TreeGrafter"/>
</dbReference>
<comment type="catalytic activity">
    <reaction evidence="5">
        <text>a very long-chain fatty acid + ATP + CoA = a very long-chain fatty acyl-CoA + AMP + diphosphate</text>
        <dbReference type="Rhea" id="RHEA:54536"/>
        <dbReference type="ChEBI" id="CHEBI:30616"/>
        <dbReference type="ChEBI" id="CHEBI:33019"/>
        <dbReference type="ChEBI" id="CHEBI:57287"/>
        <dbReference type="ChEBI" id="CHEBI:58950"/>
        <dbReference type="ChEBI" id="CHEBI:138261"/>
        <dbReference type="ChEBI" id="CHEBI:456215"/>
    </reaction>
    <physiologicalReaction direction="left-to-right" evidence="5">
        <dbReference type="Rhea" id="RHEA:54537"/>
    </physiologicalReaction>
</comment>
<organism evidence="11 12">
    <name type="scientific">Galendromus occidentalis</name>
    <name type="common">western predatory mite</name>
    <dbReference type="NCBI Taxonomy" id="34638"/>
    <lineage>
        <taxon>Eukaryota</taxon>
        <taxon>Metazoa</taxon>
        <taxon>Ecdysozoa</taxon>
        <taxon>Arthropoda</taxon>
        <taxon>Chelicerata</taxon>
        <taxon>Arachnida</taxon>
        <taxon>Acari</taxon>
        <taxon>Parasitiformes</taxon>
        <taxon>Mesostigmata</taxon>
        <taxon>Gamasina</taxon>
        <taxon>Phytoseioidea</taxon>
        <taxon>Phytoseiidae</taxon>
        <taxon>Typhlodrominae</taxon>
        <taxon>Galendromus</taxon>
    </lineage>
</organism>
<gene>
    <name evidence="12" type="primary">LOC100908940</name>
</gene>
<dbReference type="GO" id="GO:0005324">
    <property type="term" value="F:long-chain fatty acid transmembrane transporter activity"/>
    <property type="evidence" value="ECO:0007669"/>
    <property type="project" value="TreeGrafter"/>
</dbReference>
<accession>A0AAJ7SGY1</accession>
<keyword evidence="8" id="KW-1133">Transmembrane helix</keyword>
<dbReference type="PANTHER" id="PTHR43107">
    <property type="entry name" value="LONG-CHAIN FATTY ACID TRANSPORT PROTEIN"/>
    <property type="match status" value="1"/>
</dbReference>
<dbReference type="KEGG" id="goe:100908940"/>
<evidence type="ECO:0000256" key="3">
    <source>
        <dbReference type="ARBA" id="ARBA00022741"/>
    </source>
</evidence>
<dbReference type="GO" id="GO:0005524">
    <property type="term" value="F:ATP binding"/>
    <property type="evidence" value="ECO:0007669"/>
    <property type="project" value="UniProtKB-KW"/>
</dbReference>
<dbReference type="SUPFAM" id="SSF56801">
    <property type="entry name" value="Acetyl-CoA synthetase-like"/>
    <property type="match status" value="1"/>
</dbReference>
<dbReference type="Pfam" id="PF13193">
    <property type="entry name" value="AMP-binding_C"/>
    <property type="match status" value="1"/>
</dbReference>